<dbReference type="InterPro" id="IPR011043">
    <property type="entry name" value="Gal_Oxase/kelch_b-propeller"/>
</dbReference>
<dbReference type="InterPro" id="IPR001452">
    <property type="entry name" value="SH3_domain"/>
</dbReference>
<dbReference type="InterPro" id="IPR048265">
    <property type="entry name" value="Rax2-like_third"/>
</dbReference>
<dbReference type="SMART" id="SM00326">
    <property type="entry name" value="SH3"/>
    <property type="match status" value="1"/>
</dbReference>
<dbReference type="OrthoDB" id="2503993at2759"/>
<dbReference type="STRING" id="703135.A0A2A9NLW7"/>
<evidence type="ECO:0000259" key="4">
    <source>
        <dbReference type="PROSITE" id="PS50002"/>
    </source>
</evidence>
<name>A0A2A9NLW7_9AGAR</name>
<dbReference type="Pfam" id="PF20843">
    <property type="entry name" value="Rax2_3"/>
    <property type="match status" value="1"/>
</dbReference>
<sequence length="1388" mass="145513">MGVVGIAGAFTGFDFFANSSSVYDPSTASLVSRSSTQGSLTYLASTNSGGSISSSCTLNGVVYVAGFFSSINNVQVSNVVSYSPSTNSFSPVGNTQDAPNGPVDVIYCDIKGNKLWLGGDFSSPGLAVAVYDIKSKTWSRPPFTGLSGAQGRVLSIIQNPSDTGILFAGSFVTKFQGNESSLPNGQNNPNIPFSQGATPFSSSLVPIPLQGAQVLGSPSSTLQGFDDIHNILCPTSNDSPGNTWFAEVGSPALVTIRTFSFISAGGLRLGNTFQTDHGTKEFSVTTIPDNKVQTLHYVDPVTGDTSTCSSTCPLSTDPSILYQDFLFDNALSITGVQIRISAFVGSSPGLHILQLLSSGAFASAIDQMNNQSCYAPNPSNVSLVGNWEARVANTDIAGTTQRVLIATTNVDTPSSSGPSVTWMPYVSASGNYDINLLVPGCLDFQDCGQRTSVKITVFPGGGLPPSVTSVSQNNQQDMSYLIYSGPVYPSSPSFVATITMMLDDHSTTVGEGGKVDVVADRVQLVLKSVNGSTSASGNTDPSAEQNLSRIGFGFFEWPMATTDVLDATNILPNTTQTPLDSIALALYSGIGGTNGGLSTISINAMVHYGSGAILLGGAFSISSGTASGSANILLYQDGSLKALPERGLNGPVSSIVVYGGLAFVGGSFNDTSSGSSQGQISGVGLFDIEQNQWLPLGGGLNGPVSSLELAGGQLLVAGNFSQVSVGSNAKSDAIGFAVWDIRKSKWVNSGGYLNAQLSLVTNATSSIQVLAGSITSLQRYGASGMVLLKNGHNKDEPVVTPLGSQFAEDLAGPTLSTNNQSRSIHISRRTLWGRVSHSPPIFARQSTPSLGNLVPLPVFPPANAPALLAGGFWKNSSSGRELVVLGGNFSFVSNASNIFEAVALYDSNSQDIYGLVGNQINGTVRALLVNNDKLFVGGDFMISNTSSNGFAVYDLSLMKWTGGNIQPLQGESGRRVVVRSISKSRSRDNLIIVAGSFVSLGTVRCTGICALDLTTFQWSTLGGGFTGEVASVAYAGAKQESLIAAGSISLPSGSTSVARFDFLNSTWVTLGTSNDFPGPATAVEVNNGNSSSIFVAGRSSDNTVSFLSFWNGSKWTLIDSRLENSSAVLQLTMVPLQDTHAATGIIEPDRMLMISGALNNPSFGNITSALFDGQSVIPYITTSTSGPSSYVASLFHSFANFSFVQRHFLATGVVILISIAIAAGVVFLLALIGILWTLFSRRDDKLGKFEAVNDDDDSSLQYRPSSLLEHINAATRTTILGTSPYSNYNYEKEEGKPMRDGLDNDVYLADASNYVRAETPSDAMGGLAPEETSRPAHARYSFDGTGEGELAISAGTELEVLDDRDPSWWYARDVNTGKEGVVPAAYLY</sequence>
<evidence type="ECO:0000313" key="5">
    <source>
        <dbReference type="EMBL" id="PFH51975.1"/>
    </source>
</evidence>
<feature type="transmembrane region" description="Helical" evidence="3">
    <location>
        <begin position="1208"/>
        <end position="1239"/>
    </location>
</feature>
<keyword evidence="6" id="KW-1185">Reference proteome</keyword>
<gene>
    <name evidence="5" type="ORF">AMATHDRAFT_74488</name>
</gene>
<dbReference type="InterPro" id="IPR048266">
    <property type="entry name" value="Rax2-like_second"/>
</dbReference>
<evidence type="ECO:0000256" key="1">
    <source>
        <dbReference type="ARBA" id="ARBA00022443"/>
    </source>
</evidence>
<dbReference type="SUPFAM" id="SSF50965">
    <property type="entry name" value="Galactose oxidase, central domain"/>
    <property type="match status" value="2"/>
</dbReference>
<dbReference type="Pfam" id="PF20842">
    <property type="entry name" value="Rax2_2"/>
    <property type="match status" value="1"/>
</dbReference>
<dbReference type="Gene3D" id="2.120.10.80">
    <property type="entry name" value="Kelch-type beta propeller"/>
    <property type="match status" value="2"/>
</dbReference>
<evidence type="ECO:0000313" key="6">
    <source>
        <dbReference type="Proteomes" id="UP000242287"/>
    </source>
</evidence>
<dbReference type="InterPro" id="IPR024982">
    <property type="entry name" value="Rax2-like_C"/>
</dbReference>
<keyword evidence="3" id="KW-1133">Transmembrane helix</keyword>
<dbReference type="Proteomes" id="UP000242287">
    <property type="component" value="Unassembled WGS sequence"/>
</dbReference>
<keyword evidence="1 2" id="KW-0728">SH3 domain</keyword>
<dbReference type="InterPro" id="IPR015915">
    <property type="entry name" value="Kelch-typ_b-propeller"/>
</dbReference>
<dbReference type="EMBL" id="KZ301982">
    <property type="protein sequence ID" value="PFH51975.1"/>
    <property type="molecule type" value="Genomic_DNA"/>
</dbReference>
<dbReference type="PROSITE" id="PS50002">
    <property type="entry name" value="SH3"/>
    <property type="match status" value="1"/>
</dbReference>
<evidence type="ECO:0000256" key="3">
    <source>
        <dbReference type="SAM" id="Phobius"/>
    </source>
</evidence>
<accession>A0A2A9NLW7</accession>
<feature type="domain" description="SH3" evidence="4">
    <location>
        <begin position="1331"/>
        <end position="1388"/>
    </location>
</feature>
<dbReference type="Pfam" id="PF12768">
    <property type="entry name" value="Rax2"/>
    <property type="match status" value="1"/>
</dbReference>
<dbReference type="SUPFAM" id="SSF50044">
    <property type="entry name" value="SH3-domain"/>
    <property type="match status" value="1"/>
</dbReference>
<keyword evidence="3" id="KW-0472">Membrane</keyword>
<dbReference type="InterPro" id="IPR036028">
    <property type="entry name" value="SH3-like_dom_sf"/>
</dbReference>
<proteinExistence type="predicted"/>
<organism evidence="5 6">
    <name type="scientific">Amanita thiersii Skay4041</name>
    <dbReference type="NCBI Taxonomy" id="703135"/>
    <lineage>
        <taxon>Eukaryota</taxon>
        <taxon>Fungi</taxon>
        <taxon>Dikarya</taxon>
        <taxon>Basidiomycota</taxon>
        <taxon>Agaricomycotina</taxon>
        <taxon>Agaricomycetes</taxon>
        <taxon>Agaricomycetidae</taxon>
        <taxon>Agaricales</taxon>
        <taxon>Pluteineae</taxon>
        <taxon>Amanitaceae</taxon>
        <taxon>Amanita</taxon>
    </lineage>
</organism>
<evidence type="ECO:0000256" key="2">
    <source>
        <dbReference type="PROSITE-ProRule" id="PRU00192"/>
    </source>
</evidence>
<dbReference type="Gene3D" id="2.30.30.40">
    <property type="entry name" value="SH3 Domains"/>
    <property type="match status" value="1"/>
</dbReference>
<reference evidence="5 6" key="1">
    <citation type="submission" date="2014-02" db="EMBL/GenBank/DDBJ databases">
        <title>Transposable element dynamics among asymbiotic and ectomycorrhizal Amanita fungi.</title>
        <authorList>
            <consortium name="DOE Joint Genome Institute"/>
            <person name="Hess J."/>
            <person name="Skrede I."/>
            <person name="Wolfe B."/>
            <person name="LaButti K."/>
            <person name="Ohm R.A."/>
            <person name="Grigoriev I.V."/>
            <person name="Pringle A."/>
        </authorList>
    </citation>
    <scope>NUCLEOTIDE SEQUENCE [LARGE SCALE GENOMIC DNA]</scope>
    <source>
        <strain evidence="5 6">SKay4041</strain>
    </source>
</reference>
<dbReference type="GO" id="GO:1902929">
    <property type="term" value="C:plasma membrane of growing cell tip"/>
    <property type="evidence" value="ECO:0007669"/>
    <property type="project" value="TreeGrafter"/>
</dbReference>
<protein>
    <recommendedName>
        <fullName evidence="4">SH3 domain-containing protein</fullName>
    </recommendedName>
</protein>
<dbReference type="Pfam" id="PF00018">
    <property type="entry name" value="SH3_1"/>
    <property type="match status" value="1"/>
</dbReference>
<dbReference type="PANTHER" id="PTHR31778">
    <property type="entry name" value="BUD SITE SELECTION PROTEIN RAX2"/>
    <property type="match status" value="1"/>
</dbReference>
<keyword evidence="3" id="KW-0812">Transmembrane</keyword>
<dbReference type="PANTHER" id="PTHR31778:SF2">
    <property type="entry name" value="BUD SITE SELECTION PROTEIN RAX2"/>
    <property type="match status" value="1"/>
</dbReference>